<reference evidence="2" key="1">
    <citation type="submission" date="2020-05" db="EMBL/GenBank/DDBJ databases">
        <title>Mycena genomes resolve the evolution of fungal bioluminescence.</title>
        <authorList>
            <person name="Tsai I.J."/>
        </authorList>
    </citation>
    <scope>NUCLEOTIDE SEQUENCE</scope>
    <source>
        <strain evidence="2">171206Taipei</strain>
    </source>
</reference>
<sequence length="185" mass="20058">MPLSRSPLEPLSRFYPTQSRPAPRPKPYTIPRPAHSASFPPPPSLPAKPRKPKHGNNIAPSDFRPPALAKDRLHTWSSPFSRAKEAELRASLPADEVNRIYAAIFAAFAPDTHLPLRQGLLRFHQYCDSISIDEEARMPASAALISAFVSKHVGLVGETPSSPGSPDFGPGTTFIKQPGRAANPG</sequence>
<evidence type="ECO:0000313" key="2">
    <source>
        <dbReference type="EMBL" id="KAF7315100.1"/>
    </source>
</evidence>
<dbReference type="GeneID" id="59339729"/>
<feature type="compositionally biased region" description="Low complexity" evidence="1">
    <location>
        <begin position="159"/>
        <end position="174"/>
    </location>
</feature>
<proteinExistence type="predicted"/>
<comment type="caution">
    <text evidence="2">The sequence shown here is derived from an EMBL/GenBank/DDBJ whole genome shotgun (WGS) entry which is preliminary data.</text>
</comment>
<feature type="region of interest" description="Disordered" evidence="1">
    <location>
        <begin position="1"/>
        <end position="65"/>
    </location>
</feature>
<accession>A0A8H6TG28</accession>
<dbReference type="RefSeq" id="XP_037225123.1">
    <property type="nucleotide sequence ID" value="XM_037357213.1"/>
</dbReference>
<gene>
    <name evidence="2" type="ORF">MIND_00024200</name>
</gene>
<name>A0A8H6TG28_9AGAR</name>
<dbReference type="EMBL" id="JACAZF010000001">
    <property type="protein sequence ID" value="KAF7315100.1"/>
    <property type="molecule type" value="Genomic_DNA"/>
</dbReference>
<dbReference type="OrthoDB" id="2506773at2759"/>
<evidence type="ECO:0000256" key="1">
    <source>
        <dbReference type="SAM" id="MobiDB-lite"/>
    </source>
</evidence>
<keyword evidence="3" id="KW-1185">Reference proteome</keyword>
<dbReference type="Proteomes" id="UP000636479">
    <property type="component" value="Unassembled WGS sequence"/>
</dbReference>
<organism evidence="2 3">
    <name type="scientific">Mycena indigotica</name>
    <dbReference type="NCBI Taxonomy" id="2126181"/>
    <lineage>
        <taxon>Eukaryota</taxon>
        <taxon>Fungi</taxon>
        <taxon>Dikarya</taxon>
        <taxon>Basidiomycota</taxon>
        <taxon>Agaricomycotina</taxon>
        <taxon>Agaricomycetes</taxon>
        <taxon>Agaricomycetidae</taxon>
        <taxon>Agaricales</taxon>
        <taxon>Marasmiineae</taxon>
        <taxon>Mycenaceae</taxon>
        <taxon>Mycena</taxon>
    </lineage>
</organism>
<dbReference type="AlphaFoldDB" id="A0A8H6TG28"/>
<protein>
    <submittedName>
        <fullName evidence="2">DNA breaking-rejoining enzyme</fullName>
    </submittedName>
</protein>
<feature type="region of interest" description="Disordered" evidence="1">
    <location>
        <begin position="159"/>
        <end position="185"/>
    </location>
</feature>
<evidence type="ECO:0000313" key="3">
    <source>
        <dbReference type="Proteomes" id="UP000636479"/>
    </source>
</evidence>